<sequence length="1055" mass="114584">MWFTRISIQNPVFATMMMVALMVLGLFSLTRLPVEELPDVKFPVIVVSTEYPDAAPEIVESEVTKPLEESINTISGLNQVFSHTYQGLSVVIAEFDLNVDPDKVVQDVREKVGVVSPTFRTEIKAPTISRYNPDDMPIISLAISSDKLTPRELTSRTQQFIKKRFEIIPGVGQVAVIGGTAREININVKPERLSALKLGINDINAAVQAQNAEVPVGTVEDHSSEKVIQIKGRLKTAAEFNRIIVAWRNGAPVYLSDVATIQDGQAEEDSLALVNGKRAISLDIKKVNKANTVQTADGVRKAMDDVNRELAAEGIKLSVLYDNSEGIRSSLKDVKASLLEGALLTVVIVFFFLGSWRSTVITGLTLPVALIGTFYALYLSGFTINVMTMMALSLCIGLLIDDAIVVRENIVRHTALGKDHYRAALDGTKEIGLAVLATTSTIVAVFLPVGFMGGIIGRFFHQFGITVCAAVLISMFVSFTLDPMLSSLWHDPHAQGGKRPLGRLLDAIEHGMDWLGERYSRLITWSLSHRIWVVLIAIASLVAAFALARFIGSEFVPKADLSKVSVHFTTPVGSSLNYTAGKARQVETALREFPEVIEIYTTANTGEAQGKNSATMTVTLKPKLQRTRGQDELINLFRERLGRVAGVDLRGVSPLGGGGPDGKPLQISMQGPDLDDLRQLSNAFTAELARIHGVVDIDSSMRDAKPTLNVEVDRERAASLGFNPSQIGNALRPLIAGKAASTWQAPDGENYDVNVRLDKAERTNAGQLASLYLTGNKTDANGLPVTLPLSELATIRETTSPVQINRRDLFREVNITANVAGQTTGEVQKQITALQQRFKLPAGYRFVTGGDSKSMAESAGYAVAALLLGVVFIYMILASQFGHFLQPLAIMTSLPLSLVGVLLALLMWRSTLNIFSVIGVIMLMGLVTKNAILLVDFVNHLRREGMARAEAIAEAGRVRLRPILMTTAAMVFGMMPLALALGDGAEQRAPMAHAIIGGVITSTLLTLVIVPVVFTWLDDLGSWILRKTGHKPRQAEADSQPMHGEVDEGSVRHPR</sequence>
<proteinExistence type="predicted"/>
<dbReference type="PANTHER" id="PTHR32063">
    <property type="match status" value="1"/>
</dbReference>
<keyword evidence="2" id="KW-0812">Transmembrane</keyword>
<feature type="transmembrane region" description="Helical" evidence="2">
    <location>
        <begin position="889"/>
        <end position="908"/>
    </location>
</feature>
<evidence type="ECO:0000313" key="3">
    <source>
        <dbReference type="EMBL" id="SMC25520.1"/>
    </source>
</evidence>
<feature type="transmembrane region" description="Helical" evidence="2">
    <location>
        <begin position="338"/>
        <end position="356"/>
    </location>
</feature>
<reference evidence="3 4" key="1">
    <citation type="submission" date="2017-04" db="EMBL/GenBank/DDBJ databases">
        <authorList>
            <person name="Afonso C.L."/>
            <person name="Miller P.J."/>
            <person name="Scott M.A."/>
            <person name="Spackman E."/>
            <person name="Goraichik I."/>
            <person name="Dimitrov K.M."/>
            <person name="Suarez D.L."/>
            <person name="Swayne D.E."/>
        </authorList>
    </citation>
    <scope>NUCLEOTIDE SEQUENCE [LARGE SCALE GENOMIC DNA]</scope>
    <source>
        <strain evidence="3 4">DSM 23236</strain>
    </source>
</reference>
<dbReference type="GO" id="GO:0042910">
    <property type="term" value="F:xenobiotic transmembrane transporter activity"/>
    <property type="evidence" value="ECO:0007669"/>
    <property type="project" value="TreeGrafter"/>
</dbReference>
<dbReference type="OrthoDB" id="9042683at2"/>
<evidence type="ECO:0000313" key="4">
    <source>
        <dbReference type="Proteomes" id="UP000192761"/>
    </source>
</evidence>
<dbReference type="Gene3D" id="3.30.70.1440">
    <property type="entry name" value="Multidrug efflux transporter AcrB pore domain"/>
    <property type="match status" value="1"/>
</dbReference>
<name>A0A1W1XNG6_9NEIS</name>
<keyword evidence="4" id="KW-1185">Reference proteome</keyword>
<dbReference type="PANTHER" id="PTHR32063:SF0">
    <property type="entry name" value="SWARMING MOTILITY PROTEIN SWRC"/>
    <property type="match status" value="1"/>
</dbReference>
<dbReference type="STRING" id="1121001.SAMN02745857_02200"/>
<feature type="region of interest" description="Disordered" evidence="1">
    <location>
        <begin position="1030"/>
        <end position="1055"/>
    </location>
</feature>
<gene>
    <name evidence="3" type="ORF">SAMN02745857_02200</name>
</gene>
<dbReference type="InterPro" id="IPR027463">
    <property type="entry name" value="AcrB_DN_DC_subdom"/>
</dbReference>
<feature type="transmembrane region" description="Helical" evidence="2">
    <location>
        <begin position="12"/>
        <end position="32"/>
    </location>
</feature>
<evidence type="ECO:0000256" key="1">
    <source>
        <dbReference type="SAM" id="MobiDB-lite"/>
    </source>
</evidence>
<dbReference type="Gene3D" id="3.30.2090.10">
    <property type="entry name" value="Multidrug efflux transporter AcrB TolC docking domain, DN and DC subdomains"/>
    <property type="match status" value="2"/>
</dbReference>
<dbReference type="SUPFAM" id="SSF82714">
    <property type="entry name" value="Multidrug efflux transporter AcrB TolC docking domain, DN and DC subdomains"/>
    <property type="match status" value="2"/>
</dbReference>
<feature type="transmembrane region" description="Helical" evidence="2">
    <location>
        <begin position="531"/>
        <end position="552"/>
    </location>
</feature>
<dbReference type="Gene3D" id="1.20.1640.10">
    <property type="entry name" value="Multidrug efflux transporter AcrB transmembrane domain"/>
    <property type="match status" value="2"/>
</dbReference>
<protein>
    <submittedName>
        <fullName evidence="3">Hydrophobic/amphiphilic exporter-1, HAE1 family</fullName>
    </submittedName>
</protein>
<dbReference type="AlphaFoldDB" id="A0A1W1XNG6"/>
<dbReference type="Proteomes" id="UP000192761">
    <property type="component" value="Unassembled WGS sequence"/>
</dbReference>
<feature type="transmembrane region" description="Helical" evidence="2">
    <location>
        <begin position="859"/>
        <end position="877"/>
    </location>
</feature>
<dbReference type="EMBL" id="FWXD01000011">
    <property type="protein sequence ID" value="SMC25520.1"/>
    <property type="molecule type" value="Genomic_DNA"/>
</dbReference>
<dbReference type="SUPFAM" id="SSF82866">
    <property type="entry name" value="Multidrug efflux transporter AcrB transmembrane domain"/>
    <property type="match status" value="2"/>
</dbReference>
<keyword evidence="2" id="KW-0472">Membrane</keyword>
<organism evidence="3 4">
    <name type="scientific">Andreprevotia lacus DSM 23236</name>
    <dbReference type="NCBI Taxonomy" id="1121001"/>
    <lineage>
        <taxon>Bacteria</taxon>
        <taxon>Pseudomonadati</taxon>
        <taxon>Pseudomonadota</taxon>
        <taxon>Betaproteobacteria</taxon>
        <taxon>Neisseriales</taxon>
        <taxon>Chitinibacteraceae</taxon>
        <taxon>Andreprevotia</taxon>
    </lineage>
</organism>
<dbReference type="Gene3D" id="3.30.70.1320">
    <property type="entry name" value="Multidrug efflux transporter AcrB pore domain like"/>
    <property type="match status" value="1"/>
</dbReference>
<feature type="compositionally biased region" description="Basic and acidic residues" evidence="1">
    <location>
        <begin position="1044"/>
        <end position="1055"/>
    </location>
</feature>
<keyword evidence="2" id="KW-1133">Transmembrane helix</keyword>
<dbReference type="RefSeq" id="WP_084090847.1">
    <property type="nucleotide sequence ID" value="NZ_FWXD01000011.1"/>
</dbReference>
<accession>A0A1W1XNG6</accession>
<dbReference type="SUPFAM" id="SSF82693">
    <property type="entry name" value="Multidrug efflux transporter AcrB pore domain, PN1, PN2, PC1 and PC2 subdomains"/>
    <property type="match status" value="3"/>
</dbReference>
<dbReference type="InterPro" id="IPR001036">
    <property type="entry name" value="Acrflvin-R"/>
</dbReference>
<feature type="transmembrane region" description="Helical" evidence="2">
    <location>
        <begin position="431"/>
        <end position="453"/>
    </location>
</feature>
<feature type="transmembrane region" description="Helical" evidence="2">
    <location>
        <begin position="963"/>
        <end position="982"/>
    </location>
</feature>
<dbReference type="Gene3D" id="3.30.70.1430">
    <property type="entry name" value="Multidrug efflux transporter AcrB pore domain"/>
    <property type="match status" value="2"/>
</dbReference>
<dbReference type="Pfam" id="PF00873">
    <property type="entry name" value="ACR_tran"/>
    <property type="match status" value="1"/>
</dbReference>
<dbReference type="GO" id="GO:0005886">
    <property type="term" value="C:plasma membrane"/>
    <property type="evidence" value="ECO:0007669"/>
    <property type="project" value="TreeGrafter"/>
</dbReference>
<feature type="transmembrane region" description="Helical" evidence="2">
    <location>
        <begin position="459"/>
        <end position="481"/>
    </location>
</feature>
<feature type="transmembrane region" description="Helical" evidence="2">
    <location>
        <begin position="914"/>
        <end position="938"/>
    </location>
</feature>
<dbReference type="PRINTS" id="PR00702">
    <property type="entry name" value="ACRIFLAVINRP"/>
</dbReference>
<feature type="transmembrane region" description="Helical" evidence="2">
    <location>
        <begin position="994"/>
        <end position="1017"/>
    </location>
</feature>
<evidence type="ECO:0000256" key="2">
    <source>
        <dbReference type="SAM" id="Phobius"/>
    </source>
</evidence>